<evidence type="ECO:0000313" key="13">
    <source>
        <dbReference type="Proteomes" id="UP000807469"/>
    </source>
</evidence>
<dbReference type="Gene3D" id="1.10.630.10">
    <property type="entry name" value="Cytochrome P450"/>
    <property type="match status" value="1"/>
</dbReference>
<dbReference type="GO" id="GO:0020037">
    <property type="term" value="F:heme binding"/>
    <property type="evidence" value="ECO:0007669"/>
    <property type="project" value="InterPro"/>
</dbReference>
<dbReference type="GO" id="GO:0005506">
    <property type="term" value="F:iron ion binding"/>
    <property type="evidence" value="ECO:0007669"/>
    <property type="project" value="InterPro"/>
</dbReference>
<sequence length="500" mass="55193">MGITSLDIALLFLSGVLVKKALSRPSAAPLPPGPRGWPLLGNLLDMPTSREWLTFADWGRKWGDIVSISMFGHCMVVVNSMQMAIDMLEKEGAIYSDRPVMEMGGELVGWKTTLVLVPYGARFRNYRKLFHQTIGTQSSMAKFYPGGELETRRFLKRVLENPDDLNAHVRKTAGSIILRISHGYKVKESDDPFVNMADIATEQFALSTAPGGFLVNLVPVLKYIPSWFPGAGFKKTAAEWAVSLAKMANDPHQFVKEQMAHGVAEDSFTSRLLSEPGLTEEQEFDIKWSAASLYSGGADTTVASVNAFFLAMALHPEVMRKAQEEIDSVIGNERLPCFADRPNLPYVNAVQLEVFRWHSVAPTGVPHRVMEDNIFNGFFIPKGALVIPNIWGMTHDPNVYPNPTAFQPERFLGSKPAPDPKLMTFGFGRRICPGRVLADASVFMSIAMSLAVFNITVSDKDAAPVHEQMTGTISHPKPFKCSITARSSKAAELILSDRDD</sequence>
<dbReference type="PROSITE" id="PS00086">
    <property type="entry name" value="CYTOCHROME_P450"/>
    <property type="match status" value="1"/>
</dbReference>
<keyword evidence="6 10" id="KW-0560">Oxidoreductase</keyword>
<evidence type="ECO:0000256" key="5">
    <source>
        <dbReference type="ARBA" id="ARBA00022723"/>
    </source>
</evidence>
<comment type="caution">
    <text evidence="12">The sequence shown here is derived from an EMBL/GenBank/DDBJ whole genome shotgun (WGS) entry which is preliminary data.</text>
</comment>
<evidence type="ECO:0000256" key="6">
    <source>
        <dbReference type="ARBA" id="ARBA00023002"/>
    </source>
</evidence>
<keyword evidence="7 9" id="KW-0408">Iron</keyword>
<dbReference type="EMBL" id="MU155147">
    <property type="protein sequence ID" value="KAF9484052.1"/>
    <property type="molecule type" value="Genomic_DNA"/>
</dbReference>
<organism evidence="12 13">
    <name type="scientific">Pholiota conissans</name>
    <dbReference type="NCBI Taxonomy" id="109636"/>
    <lineage>
        <taxon>Eukaryota</taxon>
        <taxon>Fungi</taxon>
        <taxon>Dikarya</taxon>
        <taxon>Basidiomycota</taxon>
        <taxon>Agaricomycotina</taxon>
        <taxon>Agaricomycetes</taxon>
        <taxon>Agaricomycetidae</taxon>
        <taxon>Agaricales</taxon>
        <taxon>Agaricineae</taxon>
        <taxon>Strophariaceae</taxon>
        <taxon>Pholiota</taxon>
    </lineage>
</organism>
<evidence type="ECO:0000256" key="1">
    <source>
        <dbReference type="ARBA" id="ARBA00001971"/>
    </source>
</evidence>
<dbReference type="GO" id="GO:0004497">
    <property type="term" value="F:monooxygenase activity"/>
    <property type="evidence" value="ECO:0007669"/>
    <property type="project" value="UniProtKB-KW"/>
</dbReference>
<dbReference type="PANTHER" id="PTHR46300">
    <property type="entry name" value="P450, PUTATIVE (EUROFUNG)-RELATED-RELATED"/>
    <property type="match status" value="1"/>
</dbReference>
<dbReference type="InterPro" id="IPR002401">
    <property type="entry name" value="Cyt_P450_E_grp-I"/>
</dbReference>
<keyword evidence="8 10" id="KW-0503">Monooxygenase</keyword>
<comment type="pathway">
    <text evidence="2">Secondary metabolite biosynthesis.</text>
</comment>
<keyword evidence="13" id="KW-1185">Reference proteome</keyword>
<evidence type="ECO:0000313" key="12">
    <source>
        <dbReference type="EMBL" id="KAF9484052.1"/>
    </source>
</evidence>
<evidence type="ECO:0000256" key="10">
    <source>
        <dbReference type="RuleBase" id="RU000461"/>
    </source>
</evidence>
<evidence type="ECO:0000256" key="3">
    <source>
        <dbReference type="ARBA" id="ARBA00010617"/>
    </source>
</evidence>
<evidence type="ECO:0000256" key="9">
    <source>
        <dbReference type="PIRSR" id="PIRSR602401-1"/>
    </source>
</evidence>
<feature type="binding site" description="axial binding residue" evidence="9">
    <location>
        <position position="432"/>
    </location>
    <ligand>
        <name>heme</name>
        <dbReference type="ChEBI" id="CHEBI:30413"/>
    </ligand>
    <ligandPart>
        <name>Fe</name>
        <dbReference type="ChEBI" id="CHEBI:18248"/>
    </ligandPart>
</feature>
<dbReference type="CDD" id="cd11065">
    <property type="entry name" value="CYP64-like"/>
    <property type="match status" value="1"/>
</dbReference>
<evidence type="ECO:0000256" key="7">
    <source>
        <dbReference type="ARBA" id="ARBA00023004"/>
    </source>
</evidence>
<reference evidence="12" key="1">
    <citation type="submission" date="2020-11" db="EMBL/GenBank/DDBJ databases">
        <authorList>
            <consortium name="DOE Joint Genome Institute"/>
            <person name="Ahrendt S."/>
            <person name="Riley R."/>
            <person name="Andreopoulos W."/>
            <person name="Labutti K."/>
            <person name="Pangilinan J."/>
            <person name="Ruiz-Duenas F.J."/>
            <person name="Barrasa J.M."/>
            <person name="Sanchez-Garcia M."/>
            <person name="Camarero S."/>
            <person name="Miyauchi S."/>
            <person name="Serrano A."/>
            <person name="Linde D."/>
            <person name="Babiker R."/>
            <person name="Drula E."/>
            <person name="Ayuso-Fernandez I."/>
            <person name="Pacheco R."/>
            <person name="Padilla G."/>
            <person name="Ferreira P."/>
            <person name="Barriuso J."/>
            <person name="Kellner H."/>
            <person name="Castanera R."/>
            <person name="Alfaro M."/>
            <person name="Ramirez L."/>
            <person name="Pisabarro A.G."/>
            <person name="Kuo A."/>
            <person name="Tritt A."/>
            <person name="Lipzen A."/>
            <person name="He G."/>
            <person name="Yan M."/>
            <person name="Ng V."/>
            <person name="Cullen D."/>
            <person name="Martin F."/>
            <person name="Rosso M.-N."/>
            <person name="Henrissat B."/>
            <person name="Hibbett D."/>
            <person name="Martinez A.T."/>
            <person name="Grigoriev I.V."/>
        </authorList>
    </citation>
    <scope>NUCLEOTIDE SEQUENCE</scope>
    <source>
        <strain evidence="12">CIRM-BRFM 674</strain>
    </source>
</reference>
<proteinExistence type="inferred from homology"/>
<gene>
    <name evidence="12" type="ORF">BDN70DRAFT_872948</name>
</gene>
<name>A0A9P5ZAS2_9AGAR</name>
<dbReference type="InterPro" id="IPR001128">
    <property type="entry name" value="Cyt_P450"/>
</dbReference>
<dbReference type="SUPFAM" id="SSF48264">
    <property type="entry name" value="Cytochrome P450"/>
    <property type="match status" value="1"/>
</dbReference>
<dbReference type="PRINTS" id="PR00463">
    <property type="entry name" value="EP450I"/>
</dbReference>
<dbReference type="InterPro" id="IPR050364">
    <property type="entry name" value="Cytochrome_P450_fung"/>
</dbReference>
<dbReference type="Pfam" id="PF00067">
    <property type="entry name" value="p450"/>
    <property type="match status" value="1"/>
</dbReference>
<evidence type="ECO:0000256" key="2">
    <source>
        <dbReference type="ARBA" id="ARBA00005179"/>
    </source>
</evidence>
<keyword evidence="4 9" id="KW-0349">Heme</keyword>
<keyword evidence="5 9" id="KW-0479">Metal-binding</keyword>
<dbReference type="PANTHER" id="PTHR46300:SF7">
    <property type="entry name" value="P450, PUTATIVE (EUROFUNG)-RELATED"/>
    <property type="match status" value="1"/>
</dbReference>
<dbReference type="InterPro" id="IPR017972">
    <property type="entry name" value="Cyt_P450_CS"/>
</dbReference>
<evidence type="ECO:0000256" key="11">
    <source>
        <dbReference type="SAM" id="SignalP"/>
    </source>
</evidence>
<dbReference type="Proteomes" id="UP000807469">
    <property type="component" value="Unassembled WGS sequence"/>
</dbReference>
<feature type="signal peptide" evidence="11">
    <location>
        <begin position="1"/>
        <end position="23"/>
    </location>
</feature>
<accession>A0A9P5ZAS2</accession>
<comment type="similarity">
    <text evidence="3 10">Belongs to the cytochrome P450 family.</text>
</comment>
<dbReference type="OrthoDB" id="2789670at2759"/>
<feature type="chain" id="PRO_5040439644" evidence="11">
    <location>
        <begin position="24"/>
        <end position="500"/>
    </location>
</feature>
<dbReference type="InterPro" id="IPR036396">
    <property type="entry name" value="Cyt_P450_sf"/>
</dbReference>
<evidence type="ECO:0000256" key="4">
    <source>
        <dbReference type="ARBA" id="ARBA00022617"/>
    </source>
</evidence>
<dbReference type="GO" id="GO:0016705">
    <property type="term" value="F:oxidoreductase activity, acting on paired donors, with incorporation or reduction of molecular oxygen"/>
    <property type="evidence" value="ECO:0007669"/>
    <property type="project" value="InterPro"/>
</dbReference>
<comment type="cofactor">
    <cofactor evidence="1 9">
        <name>heme</name>
        <dbReference type="ChEBI" id="CHEBI:30413"/>
    </cofactor>
</comment>
<keyword evidence="11" id="KW-0732">Signal</keyword>
<protein>
    <submittedName>
        <fullName evidence="12">Cytochrome P450</fullName>
    </submittedName>
</protein>
<dbReference type="AlphaFoldDB" id="A0A9P5ZAS2"/>
<evidence type="ECO:0000256" key="8">
    <source>
        <dbReference type="ARBA" id="ARBA00023033"/>
    </source>
</evidence>